<keyword evidence="4" id="KW-1185">Reference proteome</keyword>
<reference evidence="3 4" key="1">
    <citation type="submission" date="2019-03" db="EMBL/GenBank/DDBJ databases">
        <title>Genomic Encyclopedia of Type Strains, Phase IV (KMG-IV): sequencing the most valuable type-strain genomes for metagenomic binning, comparative biology and taxonomic classification.</title>
        <authorList>
            <person name="Goeker M."/>
        </authorList>
    </citation>
    <scope>NUCLEOTIDE SEQUENCE [LARGE SCALE GENOMIC DNA]</scope>
    <source>
        <strain evidence="3 4">DSM 46770</strain>
    </source>
</reference>
<proteinExistence type="predicted"/>
<evidence type="ECO:0000256" key="1">
    <source>
        <dbReference type="SAM" id="SignalP"/>
    </source>
</evidence>
<gene>
    <name evidence="3" type="ORF">EV190_101610</name>
</gene>
<keyword evidence="1" id="KW-0732">Signal</keyword>
<feature type="signal peptide" evidence="1">
    <location>
        <begin position="1"/>
        <end position="27"/>
    </location>
</feature>
<dbReference type="Pfam" id="PF04069">
    <property type="entry name" value="OpuAC"/>
    <property type="match status" value="1"/>
</dbReference>
<dbReference type="SUPFAM" id="SSF53850">
    <property type="entry name" value="Periplasmic binding protein-like II"/>
    <property type="match status" value="1"/>
</dbReference>
<dbReference type="Gene3D" id="3.40.190.10">
    <property type="entry name" value="Periplasmic binding protein-like II"/>
    <property type="match status" value="1"/>
</dbReference>
<accession>A0A4R6V4E3</accession>
<feature type="chain" id="PRO_5020636360" evidence="1">
    <location>
        <begin position="28"/>
        <end position="322"/>
    </location>
</feature>
<sequence>MSTTPGAGRAAKAAALLMALLMTTSCAVRTTSILRDPDTVRIALNAWVGYEASAAVVQYLLEEELGYQAQLVQLDEQPSWQALDQGAIDVILENWGHQDLMDTYGPGGNGTVVDGGPNGNTGHIGWYMPAYLVEEYPGVNTVEGLKEHADLFRTPESGDQGEFLSGAPGFVTQDQGMIDHFGLDFQIVYAGSEAAQITEVRNRYADGEPVLFYFYEPQWLFEELDLVRVEFPEYTEGCDADLEDVGCDYPRYDLNKIYREDFAEEGGPAYELVDAWEWTNADQNAVARLIADEGLDRDEAAARWVADNPDVWRPWIPETDRA</sequence>
<evidence type="ECO:0000313" key="4">
    <source>
        <dbReference type="Proteomes" id="UP000295281"/>
    </source>
</evidence>
<dbReference type="GO" id="GO:0043190">
    <property type="term" value="C:ATP-binding cassette (ABC) transporter complex"/>
    <property type="evidence" value="ECO:0007669"/>
    <property type="project" value="InterPro"/>
</dbReference>
<dbReference type="RefSeq" id="WP_243742301.1">
    <property type="nucleotide sequence ID" value="NZ_SNYN01000001.1"/>
</dbReference>
<feature type="domain" description="ABC-type glycine betaine transport system substrate-binding" evidence="2">
    <location>
        <begin position="38"/>
        <end position="306"/>
    </location>
</feature>
<dbReference type="InterPro" id="IPR007210">
    <property type="entry name" value="ABC_Gly_betaine_transp_sub-bd"/>
</dbReference>
<dbReference type="CDD" id="cd13643">
    <property type="entry name" value="PBP2_BCP_2"/>
    <property type="match status" value="1"/>
</dbReference>
<protein>
    <submittedName>
        <fullName evidence="3">Glycine betaine/proline transport system substrate-binding protein</fullName>
    </submittedName>
</protein>
<dbReference type="Gene3D" id="3.40.190.100">
    <property type="entry name" value="Glycine betaine-binding periplasmic protein, domain 2"/>
    <property type="match status" value="1"/>
</dbReference>
<dbReference type="Proteomes" id="UP000295281">
    <property type="component" value="Unassembled WGS sequence"/>
</dbReference>
<comment type="caution">
    <text evidence="3">The sequence shown here is derived from an EMBL/GenBank/DDBJ whole genome shotgun (WGS) entry which is preliminary data.</text>
</comment>
<dbReference type="EMBL" id="SNYN01000001">
    <property type="protein sequence ID" value="TDQ55285.1"/>
    <property type="molecule type" value="Genomic_DNA"/>
</dbReference>
<evidence type="ECO:0000259" key="2">
    <source>
        <dbReference type="Pfam" id="PF04069"/>
    </source>
</evidence>
<organism evidence="3 4">
    <name type="scientific">Actinorugispora endophytica</name>
    <dbReference type="NCBI Taxonomy" id="1605990"/>
    <lineage>
        <taxon>Bacteria</taxon>
        <taxon>Bacillati</taxon>
        <taxon>Actinomycetota</taxon>
        <taxon>Actinomycetes</taxon>
        <taxon>Streptosporangiales</taxon>
        <taxon>Nocardiopsidaceae</taxon>
        <taxon>Actinorugispora</taxon>
    </lineage>
</organism>
<dbReference type="AlphaFoldDB" id="A0A4R6V4E3"/>
<name>A0A4R6V4E3_9ACTN</name>
<evidence type="ECO:0000313" key="3">
    <source>
        <dbReference type="EMBL" id="TDQ55285.1"/>
    </source>
</evidence>
<dbReference type="GO" id="GO:0022857">
    <property type="term" value="F:transmembrane transporter activity"/>
    <property type="evidence" value="ECO:0007669"/>
    <property type="project" value="InterPro"/>
</dbReference>